<dbReference type="GO" id="GO:0000428">
    <property type="term" value="C:DNA-directed RNA polymerase complex"/>
    <property type="evidence" value="ECO:0007669"/>
    <property type="project" value="UniProtKB-KW"/>
</dbReference>
<gene>
    <name evidence="3" type="ORF">BKA15_004648</name>
</gene>
<comment type="caution">
    <text evidence="3">The sequence shown here is derived from an EMBL/GenBank/DDBJ whole genome shotgun (WGS) entry which is preliminary data.</text>
</comment>
<dbReference type="Proteomes" id="UP000569914">
    <property type="component" value="Unassembled WGS sequence"/>
</dbReference>
<protein>
    <submittedName>
        <fullName evidence="3">DNA-directed RNA polymerase subunit RPC12/RpoP</fullName>
    </submittedName>
</protein>
<feature type="domain" description="RNHCP" evidence="2">
    <location>
        <begin position="8"/>
        <end position="90"/>
    </location>
</feature>
<keyword evidence="3" id="KW-0804">Transcription</keyword>
<evidence type="ECO:0000256" key="1">
    <source>
        <dbReference type="SAM" id="MobiDB-lite"/>
    </source>
</evidence>
<proteinExistence type="predicted"/>
<organism evidence="3 4">
    <name type="scientific">Microlunatus parietis</name>
    <dbReference type="NCBI Taxonomy" id="682979"/>
    <lineage>
        <taxon>Bacteria</taxon>
        <taxon>Bacillati</taxon>
        <taxon>Actinomycetota</taxon>
        <taxon>Actinomycetes</taxon>
        <taxon>Propionibacteriales</taxon>
        <taxon>Propionibacteriaceae</taxon>
        <taxon>Microlunatus</taxon>
    </lineage>
</organism>
<reference evidence="3 4" key="1">
    <citation type="submission" date="2020-07" db="EMBL/GenBank/DDBJ databases">
        <title>Sequencing the genomes of 1000 actinobacteria strains.</title>
        <authorList>
            <person name="Klenk H.-P."/>
        </authorList>
    </citation>
    <scope>NUCLEOTIDE SEQUENCE [LARGE SCALE GENOMIC DNA]</scope>
    <source>
        <strain evidence="3 4">DSM 22083</strain>
    </source>
</reference>
<accession>A0A7Y9LAY8</accession>
<dbReference type="Pfam" id="PF12647">
    <property type="entry name" value="RNHCP"/>
    <property type="match status" value="1"/>
</dbReference>
<evidence type="ECO:0000313" key="4">
    <source>
        <dbReference type="Proteomes" id="UP000569914"/>
    </source>
</evidence>
<feature type="region of interest" description="Disordered" evidence="1">
    <location>
        <begin position="107"/>
        <end position="133"/>
    </location>
</feature>
<keyword evidence="3" id="KW-0240">DNA-directed RNA polymerase</keyword>
<evidence type="ECO:0000313" key="3">
    <source>
        <dbReference type="EMBL" id="NYE73319.1"/>
    </source>
</evidence>
<dbReference type="RefSeq" id="WP_179754734.1">
    <property type="nucleotide sequence ID" value="NZ_JACCBU010000001.1"/>
</dbReference>
<evidence type="ECO:0000259" key="2">
    <source>
        <dbReference type="Pfam" id="PF12647"/>
    </source>
</evidence>
<dbReference type="AlphaFoldDB" id="A0A7Y9LAY8"/>
<dbReference type="InterPro" id="IPR024439">
    <property type="entry name" value="RNHCP"/>
</dbReference>
<sequence>MSRECENQSFTCAHCGAGVRPLAGGSYRNHCPQCLWSVHVDVRPGDRAADCGGPMRPVRLVQPRGKRLAVVHRCLTCGVESTNRLAVDDPMQPDCALAVADVQASALPNPISGAAPNDSPLERGGRRRRPPRR</sequence>
<dbReference type="EMBL" id="JACCBU010000001">
    <property type="protein sequence ID" value="NYE73319.1"/>
    <property type="molecule type" value="Genomic_DNA"/>
</dbReference>
<keyword evidence="4" id="KW-1185">Reference proteome</keyword>
<name>A0A7Y9LAY8_9ACTN</name>